<dbReference type="KEGG" id="cvn:111127112"/>
<keyword evidence="3" id="KW-1185">Reference proteome</keyword>
<evidence type="ECO:0000313" key="4">
    <source>
        <dbReference type="RefSeq" id="XP_022327848.1"/>
    </source>
</evidence>
<name>A0A8B8DJ36_CRAVI</name>
<dbReference type="RefSeq" id="XP_022327848.1">
    <property type="nucleotide sequence ID" value="XM_022472140.1"/>
</dbReference>
<keyword evidence="2" id="KW-1133">Transmembrane helix</keyword>
<keyword evidence="2" id="KW-0812">Transmembrane</keyword>
<feature type="transmembrane region" description="Helical" evidence="2">
    <location>
        <begin position="63"/>
        <end position="87"/>
    </location>
</feature>
<evidence type="ECO:0000256" key="2">
    <source>
        <dbReference type="SAM" id="Phobius"/>
    </source>
</evidence>
<dbReference type="Proteomes" id="UP000694844">
    <property type="component" value="Chromosome 3"/>
</dbReference>
<accession>A0A8B8DJ36</accession>
<organism evidence="3 4">
    <name type="scientific">Crassostrea virginica</name>
    <name type="common">Eastern oyster</name>
    <dbReference type="NCBI Taxonomy" id="6565"/>
    <lineage>
        <taxon>Eukaryota</taxon>
        <taxon>Metazoa</taxon>
        <taxon>Spiralia</taxon>
        <taxon>Lophotrochozoa</taxon>
        <taxon>Mollusca</taxon>
        <taxon>Bivalvia</taxon>
        <taxon>Autobranchia</taxon>
        <taxon>Pteriomorphia</taxon>
        <taxon>Ostreida</taxon>
        <taxon>Ostreoidea</taxon>
        <taxon>Ostreidae</taxon>
        <taxon>Crassostrea</taxon>
    </lineage>
</organism>
<feature type="compositionally biased region" description="Pro residues" evidence="1">
    <location>
        <begin position="12"/>
        <end position="22"/>
    </location>
</feature>
<feature type="region of interest" description="Disordered" evidence="1">
    <location>
        <begin position="1"/>
        <end position="29"/>
    </location>
</feature>
<dbReference type="AlphaFoldDB" id="A0A8B8DJ36"/>
<proteinExistence type="predicted"/>
<reference evidence="4" key="1">
    <citation type="submission" date="2025-08" db="UniProtKB">
        <authorList>
            <consortium name="RefSeq"/>
        </authorList>
    </citation>
    <scope>IDENTIFICATION</scope>
    <source>
        <tissue evidence="4">Whole sample</tissue>
    </source>
</reference>
<gene>
    <name evidence="4" type="primary">LOC111127112</name>
</gene>
<keyword evidence="2" id="KW-0472">Membrane</keyword>
<protein>
    <submittedName>
        <fullName evidence="4">Uncharacterized protein LOC111127112</fullName>
    </submittedName>
</protein>
<sequence>MNHQLYERMQPGPNPHPPPHGWPHPRDINNDGDCLSEVANAFMTGKYGRHWKDRGIKIGFSDWCFITAIILFTAAMFLVGFLFALLMDILSFSFGKDGLFREISFLLRR</sequence>
<dbReference type="GeneID" id="111127112"/>
<evidence type="ECO:0000256" key="1">
    <source>
        <dbReference type="SAM" id="MobiDB-lite"/>
    </source>
</evidence>
<evidence type="ECO:0000313" key="3">
    <source>
        <dbReference type="Proteomes" id="UP000694844"/>
    </source>
</evidence>